<proteinExistence type="predicted"/>
<keyword evidence="6" id="KW-1185">Reference proteome</keyword>
<dbReference type="CDD" id="cd01562">
    <property type="entry name" value="Thr-dehyd"/>
    <property type="match status" value="1"/>
</dbReference>
<dbReference type="InterPro" id="IPR050147">
    <property type="entry name" value="Ser/Thr_Dehydratase"/>
</dbReference>
<evidence type="ECO:0000313" key="6">
    <source>
        <dbReference type="Proteomes" id="UP000697927"/>
    </source>
</evidence>
<evidence type="ECO:0000256" key="1">
    <source>
        <dbReference type="ARBA" id="ARBA00001933"/>
    </source>
</evidence>
<evidence type="ECO:0000256" key="2">
    <source>
        <dbReference type="ARBA" id="ARBA00022898"/>
    </source>
</evidence>
<dbReference type="Proteomes" id="UP000697927">
    <property type="component" value="Unassembled WGS sequence"/>
</dbReference>
<dbReference type="InterPro" id="IPR001926">
    <property type="entry name" value="TrpB-like_PALP"/>
</dbReference>
<protein>
    <submittedName>
        <fullName evidence="5">Threonine/serine dehydratase</fullName>
    </submittedName>
</protein>
<dbReference type="Pfam" id="PF00291">
    <property type="entry name" value="PALP"/>
    <property type="match status" value="1"/>
</dbReference>
<dbReference type="Gene3D" id="3.40.50.1100">
    <property type="match status" value="2"/>
</dbReference>
<sequence length="318" mass="33728">MSDIFKASQEAHTALRPQVRKTPLDRSHTLSAQYGCDLFLKGEHLQHTGSFKFRGASNKIRLLTPEQKSQGIITASSGNHGQGMALAGAMAGVPVTVFATATASVLKLDAIRAYGAQVITLDKDSLSVELEAAAIAAEKQISFVSPYNDPDVIAGQGTIALEMMEDEPALDAVFVAVGGGGLISGIGSVMKQLSPETRIIGCWPTASTAMYASLKAGEIVEPEEHDTLSDGTAGGLEPGTMTFPVCQQVIDDTVLVSEDEIRAALKTLARYERWMLEGAAGVAMAAFMQQAEQWRGKRVAVVLCGRNITIEKFTGAVK</sequence>
<keyword evidence="2" id="KW-0663">Pyridoxal phosphate</keyword>
<dbReference type="EMBL" id="SOYS01000005">
    <property type="protein sequence ID" value="NIY48483.1"/>
    <property type="molecule type" value="Genomic_DNA"/>
</dbReference>
<dbReference type="InterPro" id="IPR000634">
    <property type="entry name" value="Ser/Thr_deHydtase_PyrdxlP-BS"/>
</dbReference>
<comment type="caution">
    <text evidence="5">The sequence shown here is derived from an EMBL/GenBank/DDBJ whole genome shotgun (WGS) entry which is preliminary data.</text>
</comment>
<evidence type="ECO:0000259" key="4">
    <source>
        <dbReference type="Pfam" id="PF00291"/>
    </source>
</evidence>
<reference evidence="5 6" key="1">
    <citation type="journal article" date="2020" name="Microorganisms">
        <title>Polyphasic Characterisation of Cedecea colo sp. nov., a New Enteric Bacterium Isolated from the Koala Hindgut.</title>
        <authorList>
            <person name="Boath J.M."/>
            <person name="Dakhal S."/>
            <person name="Van T.T.H."/>
            <person name="Moore R.J."/>
            <person name="Dekiwadia C."/>
            <person name="Macreadie I.G."/>
        </authorList>
    </citation>
    <scope>NUCLEOTIDE SEQUENCE [LARGE SCALE GENOMIC DNA]</scope>
    <source>
        <strain evidence="5 6">ZA</strain>
    </source>
</reference>
<gene>
    <name evidence="5" type="ORF">E2L00_13420</name>
</gene>
<dbReference type="PANTHER" id="PTHR48078">
    <property type="entry name" value="THREONINE DEHYDRATASE, MITOCHONDRIAL-RELATED"/>
    <property type="match status" value="1"/>
</dbReference>
<accession>A0ABX0VN63</accession>
<keyword evidence="3" id="KW-0456">Lyase</keyword>
<comment type="cofactor">
    <cofactor evidence="1">
        <name>pyridoxal 5'-phosphate</name>
        <dbReference type="ChEBI" id="CHEBI:597326"/>
    </cofactor>
</comment>
<dbReference type="SUPFAM" id="SSF53686">
    <property type="entry name" value="Tryptophan synthase beta subunit-like PLP-dependent enzymes"/>
    <property type="match status" value="1"/>
</dbReference>
<evidence type="ECO:0000256" key="3">
    <source>
        <dbReference type="ARBA" id="ARBA00023239"/>
    </source>
</evidence>
<dbReference type="InterPro" id="IPR036052">
    <property type="entry name" value="TrpB-like_PALP_sf"/>
</dbReference>
<dbReference type="PROSITE" id="PS00165">
    <property type="entry name" value="DEHYDRATASE_SER_THR"/>
    <property type="match status" value="1"/>
</dbReference>
<dbReference type="RefSeq" id="WP_167612392.1">
    <property type="nucleotide sequence ID" value="NZ_SOYS01000005.1"/>
</dbReference>
<dbReference type="PANTHER" id="PTHR48078:SF6">
    <property type="entry name" value="L-THREONINE DEHYDRATASE CATABOLIC TDCB"/>
    <property type="match status" value="1"/>
</dbReference>
<evidence type="ECO:0000313" key="5">
    <source>
        <dbReference type="EMBL" id="NIY48483.1"/>
    </source>
</evidence>
<name>A0ABX0VN63_9ENTR</name>
<feature type="domain" description="Tryptophan synthase beta chain-like PALP" evidence="4">
    <location>
        <begin position="16"/>
        <end position="305"/>
    </location>
</feature>
<organism evidence="5 6">
    <name type="scientific">Cedecea colo</name>
    <dbReference type="NCBI Taxonomy" id="2552946"/>
    <lineage>
        <taxon>Bacteria</taxon>
        <taxon>Pseudomonadati</taxon>
        <taxon>Pseudomonadota</taxon>
        <taxon>Gammaproteobacteria</taxon>
        <taxon>Enterobacterales</taxon>
        <taxon>Enterobacteriaceae</taxon>
        <taxon>Cedecea</taxon>
    </lineage>
</organism>
<dbReference type="NCBIfam" id="NF005292">
    <property type="entry name" value="PRK06815.1"/>
    <property type="match status" value="1"/>
</dbReference>